<sequence>MNEKNNIPAVFKEDLKNLLASIFEIEPIENGERNCKVCFKIISLENIQLIIPRSGEVFDYVCNSPVCVEDYNAKKEITK</sequence>
<dbReference type="EMBL" id="UAUU01000011">
    <property type="protein sequence ID" value="SPZ92666.1"/>
    <property type="molecule type" value="Genomic_DNA"/>
</dbReference>
<dbReference type="RefSeq" id="WP_112375967.1">
    <property type="nucleotide sequence ID" value="NZ_CP068086.1"/>
</dbReference>
<gene>
    <name evidence="1" type="ORF">NCTC11343_04656</name>
</gene>
<protein>
    <submittedName>
        <fullName evidence="1">Uncharacterized protein</fullName>
    </submittedName>
</protein>
<organism evidence="1 2">
    <name type="scientific">Sphingobacterium multivorum</name>
    <dbReference type="NCBI Taxonomy" id="28454"/>
    <lineage>
        <taxon>Bacteria</taxon>
        <taxon>Pseudomonadati</taxon>
        <taxon>Bacteroidota</taxon>
        <taxon>Sphingobacteriia</taxon>
        <taxon>Sphingobacteriales</taxon>
        <taxon>Sphingobacteriaceae</taxon>
        <taxon>Sphingobacterium</taxon>
    </lineage>
</organism>
<accession>A0A2X2JKJ4</accession>
<reference evidence="1 2" key="1">
    <citation type="submission" date="2018-06" db="EMBL/GenBank/DDBJ databases">
        <authorList>
            <consortium name="Pathogen Informatics"/>
            <person name="Doyle S."/>
        </authorList>
    </citation>
    <scope>NUCLEOTIDE SEQUENCE [LARGE SCALE GENOMIC DNA]</scope>
    <source>
        <strain evidence="1 2">NCTC11343</strain>
    </source>
</reference>
<evidence type="ECO:0000313" key="1">
    <source>
        <dbReference type="EMBL" id="SPZ92666.1"/>
    </source>
</evidence>
<dbReference type="AlphaFoldDB" id="A0A2X2JKJ4"/>
<dbReference type="GeneID" id="97179572"/>
<dbReference type="Proteomes" id="UP000251241">
    <property type="component" value="Unassembled WGS sequence"/>
</dbReference>
<evidence type="ECO:0000313" key="2">
    <source>
        <dbReference type="Proteomes" id="UP000251241"/>
    </source>
</evidence>
<name>A0A2X2JKJ4_SPHMU</name>
<proteinExistence type="predicted"/>